<name>A0A9W8IBB0_9FUNG</name>
<proteinExistence type="predicted"/>
<evidence type="ECO:0000313" key="2">
    <source>
        <dbReference type="Proteomes" id="UP001139887"/>
    </source>
</evidence>
<gene>
    <name evidence="1" type="ORF">IWW36_004879</name>
</gene>
<comment type="caution">
    <text evidence="1">The sequence shown here is derived from an EMBL/GenBank/DDBJ whole genome shotgun (WGS) entry which is preliminary data.</text>
</comment>
<protein>
    <submittedName>
        <fullName evidence="1">Uncharacterized protein</fullName>
    </submittedName>
</protein>
<organism evidence="1 2">
    <name type="scientific">Coemansia brasiliensis</name>
    <dbReference type="NCBI Taxonomy" id="2650707"/>
    <lineage>
        <taxon>Eukaryota</taxon>
        <taxon>Fungi</taxon>
        <taxon>Fungi incertae sedis</taxon>
        <taxon>Zoopagomycota</taxon>
        <taxon>Kickxellomycotina</taxon>
        <taxon>Kickxellomycetes</taxon>
        <taxon>Kickxellales</taxon>
        <taxon>Kickxellaceae</taxon>
        <taxon>Coemansia</taxon>
    </lineage>
</organism>
<dbReference type="Proteomes" id="UP001139887">
    <property type="component" value="Unassembled WGS sequence"/>
</dbReference>
<sequence>MAYFINKSSRSSHVLIQAPKAKPEGTAEGEDESQFSYTVLRPTRGALILIPEPFDPNNSVALPEIFVTEIEK</sequence>
<dbReference type="AlphaFoldDB" id="A0A9W8IBB0"/>
<dbReference type="OrthoDB" id="5374757at2759"/>
<accession>A0A9W8IBB0</accession>
<reference evidence="1" key="1">
    <citation type="submission" date="2022-07" db="EMBL/GenBank/DDBJ databases">
        <title>Phylogenomic reconstructions and comparative analyses of Kickxellomycotina fungi.</title>
        <authorList>
            <person name="Reynolds N.K."/>
            <person name="Stajich J.E."/>
            <person name="Barry K."/>
            <person name="Grigoriev I.V."/>
            <person name="Crous P."/>
            <person name="Smith M.E."/>
        </authorList>
    </citation>
    <scope>NUCLEOTIDE SEQUENCE</scope>
    <source>
        <strain evidence="1">NRRL 1566</strain>
    </source>
</reference>
<keyword evidence="2" id="KW-1185">Reference proteome</keyword>
<dbReference type="EMBL" id="JANBUW010000865">
    <property type="protein sequence ID" value="KAJ2845200.1"/>
    <property type="molecule type" value="Genomic_DNA"/>
</dbReference>
<evidence type="ECO:0000313" key="1">
    <source>
        <dbReference type="EMBL" id="KAJ2845200.1"/>
    </source>
</evidence>